<dbReference type="Proteomes" id="UP000064939">
    <property type="component" value="Chromosome"/>
</dbReference>
<dbReference type="KEGG" id="aei:AOY20_05065"/>
<evidence type="ECO:0000313" key="3">
    <source>
        <dbReference type="EMBL" id="ALH94956.1"/>
    </source>
</evidence>
<feature type="domain" description="CSD" evidence="2">
    <location>
        <begin position="8"/>
        <end position="66"/>
    </location>
</feature>
<dbReference type="InterPro" id="IPR012340">
    <property type="entry name" value="NA-bd_OB-fold"/>
</dbReference>
<keyword evidence="1" id="KW-0812">Transmembrane</keyword>
<accession>A0A0N9VNM3</accession>
<dbReference type="SUPFAM" id="SSF50249">
    <property type="entry name" value="Nucleic acid-binding proteins"/>
    <property type="match status" value="1"/>
</dbReference>
<evidence type="ECO:0000259" key="2">
    <source>
        <dbReference type="Pfam" id="PF00313"/>
    </source>
</evidence>
<dbReference type="EMBL" id="CP012808">
    <property type="protein sequence ID" value="ALH94956.1"/>
    <property type="molecule type" value="Genomic_DNA"/>
</dbReference>
<dbReference type="GO" id="GO:0003676">
    <property type="term" value="F:nucleic acid binding"/>
    <property type="evidence" value="ECO:0007669"/>
    <property type="project" value="InterPro"/>
</dbReference>
<sequence>MRDQGRLIEWFDDKGYGFIQPNDLSKDHVFLHIKNFSKPGPRPIVGCALEYTVVVDAQSRYKALDVVYLKANQAQKTKQSKSVIKPKNKSKQYLQPMQVLCIAYILGIVGLSFFGFLSGMLVLLLCLINAMTYWCYAQDKEAAQLGNQRVPEQALHTLAFLGGWPAAWLAQQRLRHKTQKQPFKHIFYCTIFFNILLVIWLVSPLNHLVF</sequence>
<evidence type="ECO:0000256" key="1">
    <source>
        <dbReference type="SAM" id="Phobius"/>
    </source>
</evidence>
<dbReference type="OrthoDB" id="72963at2"/>
<organism evidence="3 4">
    <name type="scientific">Acinetobacter equi</name>
    <dbReference type="NCBI Taxonomy" id="1324350"/>
    <lineage>
        <taxon>Bacteria</taxon>
        <taxon>Pseudomonadati</taxon>
        <taxon>Pseudomonadota</taxon>
        <taxon>Gammaproteobacteria</taxon>
        <taxon>Moraxellales</taxon>
        <taxon>Moraxellaceae</taxon>
        <taxon>Acinetobacter</taxon>
    </lineage>
</organism>
<feature type="transmembrane region" description="Helical" evidence="1">
    <location>
        <begin position="101"/>
        <end position="134"/>
    </location>
</feature>
<evidence type="ECO:0000313" key="4">
    <source>
        <dbReference type="Proteomes" id="UP000064939"/>
    </source>
</evidence>
<dbReference type="Pfam" id="PF06961">
    <property type="entry name" value="DUF1294"/>
    <property type="match status" value="1"/>
</dbReference>
<dbReference type="AlphaFoldDB" id="A0A0N9VNM3"/>
<dbReference type="STRING" id="1324350.AOY20_05065"/>
<keyword evidence="1" id="KW-0472">Membrane</keyword>
<dbReference type="Gene3D" id="2.40.50.140">
    <property type="entry name" value="Nucleic acid-binding proteins"/>
    <property type="match status" value="1"/>
</dbReference>
<protein>
    <submittedName>
        <fullName evidence="3">Cold-shock protein</fullName>
    </submittedName>
</protein>
<gene>
    <name evidence="3" type="ORF">AOY20_05065</name>
</gene>
<dbReference type="Pfam" id="PF00313">
    <property type="entry name" value="CSD"/>
    <property type="match status" value="1"/>
</dbReference>
<keyword evidence="4" id="KW-1185">Reference proteome</keyword>
<feature type="transmembrane region" description="Helical" evidence="1">
    <location>
        <begin position="183"/>
        <end position="202"/>
    </location>
</feature>
<dbReference type="RefSeq" id="WP_054580855.1">
    <property type="nucleotide sequence ID" value="NZ_CP012808.1"/>
</dbReference>
<dbReference type="InterPro" id="IPR010718">
    <property type="entry name" value="DUF1294"/>
</dbReference>
<reference evidence="3 4" key="1">
    <citation type="journal article" date="2015" name="Int. J. Syst. Evol. Microbiol.">
        <title>Acinetobacter equi sp. nov. isolated from horse faeces.</title>
        <authorList>
            <person name="Poppel M.T."/>
            <person name="Skiebe E."/>
            <person name="Laue M."/>
            <person name="Bergmann H."/>
            <person name="Ebersberger I."/>
            <person name="Garn T."/>
            <person name="Fruth A."/>
            <person name="Baumgardt S."/>
            <person name="Busse H.J."/>
            <person name="Wilharm G."/>
        </authorList>
    </citation>
    <scope>NUCLEOTIDE SEQUENCE [LARGE SCALE GENOMIC DNA]</scope>
    <source>
        <strain evidence="3 4">114</strain>
    </source>
</reference>
<name>A0A0N9VNM3_9GAMM</name>
<keyword evidence="1" id="KW-1133">Transmembrane helix</keyword>
<dbReference type="InterPro" id="IPR002059">
    <property type="entry name" value="CSP_DNA-bd"/>
</dbReference>
<proteinExistence type="predicted"/>